<dbReference type="PIRSF" id="PIRSF030140">
    <property type="entry name" value="UCP030140"/>
    <property type="match status" value="1"/>
</dbReference>
<name>A0ABR8WA13_9BACL</name>
<sequence length="160" mass="18632">MNLTALFETQKLLDAEIEKKHPAPTGENRLRKKILATLTEVAECANEFPEIFKFWSNKKTNPQKGLVELVDILHFLLSIGNQHRKVIVPVEDMRKSGDTEDCMIDLSFNISCIEFVEEAYSSAFFRYVELTQLLGFSWEEIEQSYMEKNQINYQRQEAGY</sequence>
<gene>
    <name evidence="1" type="ORF">H9630_03460</name>
</gene>
<dbReference type="RefSeq" id="WP_191714075.1">
    <property type="nucleotide sequence ID" value="NZ_JACSPU010000001.1"/>
</dbReference>
<reference evidence="1 2" key="1">
    <citation type="submission" date="2020-08" db="EMBL/GenBank/DDBJ databases">
        <title>A Genomic Blueprint of the Chicken Gut Microbiome.</title>
        <authorList>
            <person name="Gilroy R."/>
            <person name="Ravi A."/>
            <person name="Getino M."/>
            <person name="Pursley I."/>
            <person name="Horton D.L."/>
            <person name="Alikhan N.-F."/>
            <person name="Baker D."/>
            <person name="Gharbi K."/>
            <person name="Hall N."/>
            <person name="Watson M."/>
            <person name="Adriaenssens E.M."/>
            <person name="Foster-Nyarko E."/>
            <person name="Jarju S."/>
            <person name="Secka A."/>
            <person name="Antonio M."/>
            <person name="Oren A."/>
            <person name="Chaudhuri R."/>
            <person name="La Ragione R.M."/>
            <person name="Hildebrand F."/>
            <person name="Pallen M.J."/>
        </authorList>
    </citation>
    <scope>NUCLEOTIDE SEQUENCE [LARGE SCALE GENOMIC DNA]</scope>
    <source>
        <strain evidence="1 2">Sa1BUA13</strain>
    </source>
</reference>
<dbReference type="CDD" id="cd11527">
    <property type="entry name" value="NTP-PPase_dUTPase"/>
    <property type="match status" value="1"/>
</dbReference>
<dbReference type="InterPro" id="IPR016947">
    <property type="entry name" value="UCP030140"/>
</dbReference>
<dbReference type="Gene3D" id="1.10.4010.10">
    <property type="entry name" value="Type II deoxyuridine triphosphatase"/>
    <property type="match status" value="1"/>
</dbReference>
<proteinExistence type="predicted"/>
<comment type="caution">
    <text evidence="1">The sequence shown here is derived from an EMBL/GenBank/DDBJ whole genome shotgun (WGS) entry which is preliminary data.</text>
</comment>
<evidence type="ECO:0000313" key="2">
    <source>
        <dbReference type="Proteomes" id="UP000658980"/>
    </source>
</evidence>
<protein>
    <submittedName>
        <fullName evidence="1">dUTP diphosphatase</fullName>
    </submittedName>
</protein>
<dbReference type="SUPFAM" id="SSF101386">
    <property type="entry name" value="all-alpha NTP pyrophosphatases"/>
    <property type="match status" value="1"/>
</dbReference>
<organism evidence="1 2">
    <name type="scientific">Planococcus wigleyi</name>
    <dbReference type="NCBI Taxonomy" id="2762216"/>
    <lineage>
        <taxon>Bacteria</taxon>
        <taxon>Bacillati</taxon>
        <taxon>Bacillota</taxon>
        <taxon>Bacilli</taxon>
        <taxon>Bacillales</taxon>
        <taxon>Caryophanaceae</taxon>
        <taxon>Planococcus</taxon>
    </lineage>
</organism>
<dbReference type="InterPro" id="IPR014871">
    <property type="entry name" value="dUTPase/dCTP_pyrophosphatase"/>
</dbReference>
<dbReference type="Proteomes" id="UP000658980">
    <property type="component" value="Unassembled WGS sequence"/>
</dbReference>
<dbReference type="EMBL" id="JACSPU010000001">
    <property type="protein sequence ID" value="MBD8013865.1"/>
    <property type="molecule type" value="Genomic_DNA"/>
</dbReference>
<dbReference type="Pfam" id="PF08761">
    <property type="entry name" value="dUTPase_2"/>
    <property type="match status" value="1"/>
</dbReference>
<keyword evidence="2" id="KW-1185">Reference proteome</keyword>
<accession>A0ABR8WA13</accession>
<evidence type="ECO:0000313" key="1">
    <source>
        <dbReference type="EMBL" id="MBD8013865.1"/>
    </source>
</evidence>